<dbReference type="Proteomes" id="UP000886523">
    <property type="component" value="Unassembled WGS sequence"/>
</dbReference>
<dbReference type="EMBL" id="MU128960">
    <property type="protein sequence ID" value="KAF9514427.1"/>
    <property type="molecule type" value="Genomic_DNA"/>
</dbReference>
<evidence type="ECO:0000259" key="1">
    <source>
        <dbReference type="Pfam" id="PF21294"/>
    </source>
</evidence>
<dbReference type="Pfam" id="PF21294">
    <property type="entry name" value="Polysacc_lyase_14"/>
    <property type="match status" value="1"/>
</dbReference>
<evidence type="ECO:0000313" key="2">
    <source>
        <dbReference type="EMBL" id="KAF9514427.1"/>
    </source>
</evidence>
<gene>
    <name evidence="2" type="ORF">BS47DRAFT_868426</name>
</gene>
<name>A0A9P6AZ76_9AGAM</name>
<dbReference type="OrthoDB" id="3337916at2759"/>
<dbReference type="InterPro" id="IPR048958">
    <property type="entry name" value="Polysacc_lyase_14"/>
</dbReference>
<keyword evidence="2" id="KW-0456">Lyase</keyword>
<accession>A0A9P6AZ76</accession>
<sequence>MEAIYNDGSISPGHTPTPGGFTLYSLGPTDLSKGTEVTFSYSAYFEKGFEFNLGGKMPGLYGGIDDKVATECSGGNHNPACWSTRLMWRQNGLGELYAYLPQRTSNAVAFANTPPKTVSNEAYGNSVGRGAFTWATGEWTHVAQRVKLNDIGSANGEIEVYANGKSVIKVTGLTFRTDQNSLVRGAQIQTFFGGHTAEWASPKTQRAYFKDFSAAVIA</sequence>
<dbReference type="PANTHER" id="PTHR40124">
    <property type="match status" value="1"/>
</dbReference>
<dbReference type="GO" id="GO:0016829">
    <property type="term" value="F:lyase activity"/>
    <property type="evidence" value="ECO:0007669"/>
    <property type="project" value="UniProtKB-KW"/>
</dbReference>
<evidence type="ECO:0000313" key="3">
    <source>
        <dbReference type="Proteomes" id="UP000886523"/>
    </source>
</evidence>
<feature type="domain" description="Polysaccharide lyase 14" evidence="1">
    <location>
        <begin position="1"/>
        <end position="212"/>
    </location>
</feature>
<proteinExistence type="predicted"/>
<dbReference type="Gene3D" id="2.60.120.200">
    <property type="match status" value="1"/>
</dbReference>
<comment type="caution">
    <text evidence="2">The sequence shown here is derived from an EMBL/GenBank/DDBJ whole genome shotgun (WGS) entry which is preliminary data.</text>
</comment>
<reference evidence="2" key="1">
    <citation type="journal article" date="2020" name="Nat. Commun.">
        <title>Large-scale genome sequencing of mycorrhizal fungi provides insights into the early evolution of symbiotic traits.</title>
        <authorList>
            <person name="Miyauchi S."/>
            <person name="Kiss E."/>
            <person name="Kuo A."/>
            <person name="Drula E."/>
            <person name="Kohler A."/>
            <person name="Sanchez-Garcia M."/>
            <person name="Morin E."/>
            <person name="Andreopoulos B."/>
            <person name="Barry K.W."/>
            <person name="Bonito G."/>
            <person name="Buee M."/>
            <person name="Carver A."/>
            <person name="Chen C."/>
            <person name="Cichocki N."/>
            <person name="Clum A."/>
            <person name="Culley D."/>
            <person name="Crous P.W."/>
            <person name="Fauchery L."/>
            <person name="Girlanda M."/>
            <person name="Hayes R.D."/>
            <person name="Keri Z."/>
            <person name="LaButti K."/>
            <person name="Lipzen A."/>
            <person name="Lombard V."/>
            <person name="Magnuson J."/>
            <person name="Maillard F."/>
            <person name="Murat C."/>
            <person name="Nolan M."/>
            <person name="Ohm R.A."/>
            <person name="Pangilinan J."/>
            <person name="Pereira M.F."/>
            <person name="Perotto S."/>
            <person name="Peter M."/>
            <person name="Pfister S."/>
            <person name="Riley R."/>
            <person name="Sitrit Y."/>
            <person name="Stielow J.B."/>
            <person name="Szollosi G."/>
            <person name="Zifcakova L."/>
            <person name="Stursova M."/>
            <person name="Spatafora J.W."/>
            <person name="Tedersoo L."/>
            <person name="Vaario L.M."/>
            <person name="Yamada A."/>
            <person name="Yan M."/>
            <person name="Wang P."/>
            <person name="Xu J."/>
            <person name="Bruns T."/>
            <person name="Baldrian P."/>
            <person name="Vilgalys R."/>
            <person name="Dunand C."/>
            <person name="Henrissat B."/>
            <person name="Grigoriev I.V."/>
            <person name="Hibbett D."/>
            <person name="Nagy L.G."/>
            <person name="Martin F.M."/>
        </authorList>
    </citation>
    <scope>NUCLEOTIDE SEQUENCE</scope>
    <source>
        <strain evidence="2">UP504</strain>
    </source>
</reference>
<dbReference type="PANTHER" id="PTHR40124:SF1">
    <property type="entry name" value="DISAGGREGATASE RELATED REPEAT PROTEIN"/>
    <property type="match status" value="1"/>
</dbReference>
<keyword evidence="3" id="KW-1185">Reference proteome</keyword>
<dbReference type="AlphaFoldDB" id="A0A9P6AZ76"/>
<protein>
    <submittedName>
        <fullName evidence="2">Polysaccharide lyase family 14 protein</fullName>
    </submittedName>
</protein>
<organism evidence="2 3">
    <name type="scientific">Hydnum rufescens UP504</name>
    <dbReference type="NCBI Taxonomy" id="1448309"/>
    <lineage>
        <taxon>Eukaryota</taxon>
        <taxon>Fungi</taxon>
        <taxon>Dikarya</taxon>
        <taxon>Basidiomycota</taxon>
        <taxon>Agaricomycotina</taxon>
        <taxon>Agaricomycetes</taxon>
        <taxon>Cantharellales</taxon>
        <taxon>Hydnaceae</taxon>
        <taxon>Hydnum</taxon>
    </lineage>
</organism>